<organism evidence="1 2">
    <name type="scientific">Rhizoclosmatium globosum</name>
    <dbReference type="NCBI Taxonomy" id="329046"/>
    <lineage>
        <taxon>Eukaryota</taxon>
        <taxon>Fungi</taxon>
        <taxon>Fungi incertae sedis</taxon>
        <taxon>Chytridiomycota</taxon>
        <taxon>Chytridiomycota incertae sedis</taxon>
        <taxon>Chytridiomycetes</taxon>
        <taxon>Chytridiales</taxon>
        <taxon>Chytriomycetaceae</taxon>
        <taxon>Rhizoclosmatium</taxon>
    </lineage>
</organism>
<reference evidence="1 2" key="1">
    <citation type="submission" date="2016-07" db="EMBL/GenBank/DDBJ databases">
        <title>Pervasive Adenine N6-methylation of Active Genes in Fungi.</title>
        <authorList>
            <consortium name="DOE Joint Genome Institute"/>
            <person name="Mondo S.J."/>
            <person name="Dannebaum R.O."/>
            <person name="Kuo R.C."/>
            <person name="Labutti K."/>
            <person name="Haridas S."/>
            <person name="Kuo A."/>
            <person name="Salamov A."/>
            <person name="Ahrendt S.R."/>
            <person name="Lipzen A."/>
            <person name="Sullivan W."/>
            <person name="Andreopoulos W.B."/>
            <person name="Clum A."/>
            <person name="Lindquist E."/>
            <person name="Daum C."/>
            <person name="Ramamoorthy G.K."/>
            <person name="Gryganskyi A."/>
            <person name="Culley D."/>
            <person name="Magnuson J.K."/>
            <person name="James T.Y."/>
            <person name="O'Malley M.A."/>
            <person name="Stajich J.E."/>
            <person name="Spatafora J.W."/>
            <person name="Visel A."/>
            <person name="Grigoriev I.V."/>
        </authorList>
    </citation>
    <scope>NUCLEOTIDE SEQUENCE [LARGE SCALE GENOMIC DNA]</scope>
    <source>
        <strain evidence="1 2">JEL800</strain>
    </source>
</reference>
<accession>A0A1Y2BVM0</accession>
<dbReference type="OrthoDB" id="2106494at2759"/>
<protein>
    <submittedName>
        <fullName evidence="1">Uncharacterized protein</fullName>
    </submittedName>
</protein>
<dbReference type="AlphaFoldDB" id="A0A1Y2BVM0"/>
<keyword evidence="2" id="KW-1185">Reference proteome</keyword>
<dbReference type="EMBL" id="MCGO01000042">
    <property type="protein sequence ID" value="ORY38783.1"/>
    <property type="molecule type" value="Genomic_DNA"/>
</dbReference>
<dbReference type="Proteomes" id="UP000193642">
    <property type="component" value="Unassembled WGS sequence"/>
</dbReference>
<evidence type="ECO:0000313" key="2">
    <source>
        <dbReference type="Proteomes" id="UP000193642"/>
    </source>
</evidence>
<sequence>MPTPPPIKLSQQEVQERKAVMTKRTGFVFPNKGKKTQRCIEPGAMEWIFGDWLVNKHPRKKVLAVTKSATIAVHFMSTVNPCIAVTASRLDWFADLSDDDRASKNIVQMLVRDTLSCAAFLKDVFGNHAIWRNIVAAADSVEDCFALVAATGKAVESTDQELEEMKRIADDEKFNHWLVYGFLHVWSKNNPRHETPKPTRKEILDLLNQEIYAPLLQRLHLYPAYLQRPHHWTNVLIEYAESSKKTSVGRRIELREALEKQNLTLRNDSKFCEEYIRGLVCVELAEVVAITKLTCTLFAYHHTVWSEFREEKEEEVRELVFGGGMGWMEAVSRVISERAFISEAVKYAASVCKKRGVDSRGGEFVKGSIKVGSDKNQYGIKKNWFRKRPRRTLAEIGMGSENVVDE</sequence>
<gene>
    <name evidence="1" type="ORF">BCR33DRAFT_831732</name>
</gene>
<evidence type="ECO:0000313" key="1">
    <source>
        <dbReference type="EMBL" id="ORY38783.1"/>
    </source>
</evidence>
<comment type="caution">
    <text evidence="1">The sequence shown here is derived from an EMBL/GenBank/DDBJ whole genome shotgun (WGS) entry which is preliminary data.</text>
</comment>
<name>A0A1Y2BVM0_9FUNG</name>
<proteinExistence type="predicted"/>